<dbReference type="EMBL" id="JACXAI010000001">
    <property type="protein sequence ID" value="MBD1378798.1"/>
    <property type="molecule type" value="Genomic_DNA"/>
</dbReference>
<reference evidence="3" key="1">
    <citation type="submission" date="2020-09" db="EMBL/GenBank/DDBJ databases">
        <title>A novel bacterium of genus Bacillus, isolated from South China Sea.</title>
        <authorList>
            <person name="Huang H."/>
            <person name="Mo K."/>
            <person name="Hu Y."/>
        </authorList>
    </citation>
    <scope>NUCLEOTIDE SEQUENCE</scope>
    <source>
        <strain evidence="3">IB182487</strain>
    </source>
</reference>
<keyword evidence="2" id="KW-1133">Transmembrane helix</keyword>
<evidence type="ECO:0000313" key="3">
    <source>
        <dbReference type="EMBL" id="MBD1378798.1"/>
    </source>
</evidence>
<keyword evidence="2" id="KW-0812">Transmembrane</keyword>
<dbReference type="AlphaFoldDB" id="A0A926RUQ4"/>
<keyword evidence="4" id="KW-1185">Reference proteome</keyword>
<feature type="region of interest" description="Disordered" evidence="1">
    <location>
        <begin position="28"/>
        <end position="118"/>
    </location>
</feature>
<feature type="compositionally biased region" description="Basic and acidic residues" evidence="1">
    <location>
        <begin position="49"/>
        <end position="102"/>
    </location>
</feature>
<gene>
    <name evidence="3" type="ORF">IC621_01020</name>
</gene>
<dbReference type="Pfam" id="PF12685">
    <property type="entry name" value="SpoIIIAH"/>
    <property type="match status" value="1"/>
</dbReference>
<protein>
    <submittedName>
        <fullName evidence="3">SpoIIIAH-like family protein</fullName>
    </submittedName>
</protein>
<name>A0A926RUQ4_9BACI</name>
<dbReference type="Gene3D" id="1.10.287.4300">
    <property type="entry name" value="Stage III sporulation protein AH-like"/>
    <property type="match status" value="1"/>
</dbReference>
<comment type="caution">
    <text evidence="3">The sequence shown here is derived from an EMBL/GenBank/DDBJ whole genome shotgun (WGS) entry which is preliminary data.</text>
</comment>
<dbReference type="RefSeq" id="WP_191155056.1">
    <property type="nucleotide sequence ID" value="NZ_JACXAI010000001.1"/>
</dbReference>
<evidence type="ECO:0000256" key="1">
    <source>
        <dbReference type="SAM" id="MobiDB-lite"/>
    </source>
</evidence>
<dbReference type="Proteomes" id="UP000626844">
    <property type="component" value="Unassembled WGS sequence"/>
</dbReference>
<sequence>MLKKQTVWLLTMLSLVVVLSVYYITSPEDPSNELVMTGDQKAEEEEAPEGEKEAGEAEGEKEAGEAEGEKEGADKGAEEGAEEGKEDKEGKQPEEEGTKEQSEVNTEELENGGEFSTISDDELFTTLRLELEDSRNRLKEELQAIVVSSEASAAEKSRAYDDMKELSEIANKENVLETLIKSEGYEDALVRADGKDVQITVKAKELSASKANDIIMLVNKEIDDLEDVAVQFDPVE</sequence>
<keyword evidence="2" id="KW-0472">Membrane</keyword>
<feature type="transmembrane region" description="Helical" evidence="2">
    <location>
        <begin position="7"/>
        <end position="25"/>
    </location>
</feature>
<evidence type="ECO:0000256" key="2">
    <source>
        <dbReference type="SAM" id="Phobius"/>
    </source>
</evidence>
<proteinExistence type="predicted"/>
<dbReference type="InterPro" id="IPR038503">
    <property type="entry name" value="SpoIIIAH_sf"/>
</dbReference>
<dbReference type="InterPro" id="IPR024232">
    <property type="entry name" value="SpoIIIAH"/>
</dbReference>
<organism evidence="3 4">
    <name type="scientific">Metabacillus arenae</name>
    <dbReference type="NCBI Taxonomy" id="2771434"/>
    <lineage>
        <taxon>Bacteria</taxon>
        <taxon>Bacillati</taxon>
        <taxon>Bacillota</taxon>
        <taxon>Bacilli</taxon>
        <taxon>Bacillales</taxon>
        <taxon>Bacillaceae</taxon>
        <taxon>Metabacillus</taxon>
    </lineage>
</organism>
<accession>A0A926RUQ4</accession>
<evidence type="ECO:0000313" key="4">
    <source>
        <dbReference type="Proteomes" id="UP000626844"/>
    </source>
</evidence>